<dbReference type="PANTHER" id="PTHR12780">
    <property type="entry name" value="RNA POLYMERASE III DNA DIRECTED , 39KD SUBUNIT-RELATED"/>
    <property type="match status" value="1"/>
</dbReference>
<dbReference type="PIRSF" id="PIRSF028763">
    <property type="entry name" value="RNA_pol_Rpc34"/>
    <property type="match status" value="1"/>
</dbReference>
<comment type="subcellular location">
    <subcellularLocation>
        <location evidence="1">Nucleus</location>
    </subcellularLocation>
</comment>
<dbReference type="GO" id="GO:0006383">
    <property type="term" value="P:transcription by RNA polymerase III"/>
    <property type="evidence" value="ECO:0007669"/>
    <property type="project" value="InterPro"/>
</dbReference>
<reference evidence="8" key="3">
    <citation type="submission" date="2025-08" db="UniProtKB">
        <authorList>
            <consortium name="RefSeq"/>
        </authorList>
    </citation>
    <scope>IDENTIFICATION</scope>
    <source>
        <strain evidence="8">NI907</strain>
    </source>
</reference>
<evidence type="ECO:0000313" key="8">
    <source>
        <dbReference type="RefSeq" id="XP_030985286.1"/>
    </source>
</evidence>
<dbReference type="Pfam" id="PF05158">
    <property type="entry name" value="RNA_pol_Rpc34"/>
    <property type="match status" value="1"/>
</dbReference>
<evidence type="ECO:0000256" key="6">
    <source>
        <dbReference type="SAM" id="MobiDB-lite"/>
    </source>
</evidence>
<keyword evidence="5" id="KW-0539">Nucleus</keyword>
<sequence length="416" mass="45503">MATARSTPSTTDDPAKLQDLKEELYEACVNHGSPDRLYGQKDLLALGVVSEDNPTLLLKVIQGLTDDKLLVPVNDARKGGLAWRYRTREDAAKYATLPSSEAMLVYTLIDEAGADGIWSRAILRRLGMHDATLKQALKQLESKGFISEMKSVEHPNKKMYIKANLRPSEKATGGPWYNDSTLDEAFIDELERVVFDIVKARSTYRSHASDSASAKAPKKAVKGTATAAGKKRTAAEAGVDSTTTNGDGHPPKVNGHIGTAALSSSRRNKLRPLPAGYKGYPTTKQIAVMIQEAGIAKNQTLEEDDIQQLVDVLVFDGLIEPVHHGYEPRKPGYRAAEVARLDDVTLSDQNQMDVVRMGPPARENGLTEAPCGRCPVFELCEEGGPVSPRTCIYYNKWLGLQTEEKKVSVEEAVVEI</sequence>
<dbReference type="GeneID" id="41960026"/>
<reference evidence="8" key="2">
    <citation type="submission" date="2019-10" db="EMBL/GenBank/DDBJ databases">
        <authorList>
            <consortium name="NCBI Genome Project"/>
        </authorList>
    </citation>
    <scope>NUCLEOTIDE SEQUENCE</scope>
    <source>
        <strain evidence="8">NI907</strain>
    </source>
</reference>
<dbReference type="RefSeq" id="XP_030985286.1">
    <property type="nucleotide sequence ID" value="XM_031125117.1"/>
</dbReference>
<keyword evidence="3" id="KW-0240">DNA-directed RNA polymerase</keyword>
<evidence type="ECO:0000256" key="1">
    <source>
        <dbReference type="ARBA" id="ARBA00004123"/>
    </source>
</evidence>
<evidence type="ECO:0000313" key="7">
    <source>
        <dbReference type="Proteomes" id="UP000515153"/>
    </source>
</evidence>
<evidence type="ECO:0008006" key="9">
    <source>
        <dbReference type="Google" id="ProtNLM"/>
    </source>
</evidence>
<evidence type="ECO:0000256" key="4">
    <source>
        <dbReference type="ARBA" id="ARBA00023163"/>
    </source>
</evidence>
<dbReference type="Gene3D" id="1.10.10.10">
    <property type="entry name" value="Winged helix-like DNA-binding domain superfamily/Winged helix DNA-binding domain"/>
    <property type="match status" value="1"/>
</dbReference>
<feature type="region of interest" description="Disordered" evidence="6">
    <location>
        <begin position="206"/>
        <end position="276"/>
    </location>
</feature>
<accession>A0A6P8BDV0</accession>
<dbReference type="InterPro" id="IPR016049">
    <property type="entry name" value="RNA_pol_Rpc34-like"/>
</dbReference>
<comment type="similarity">
    <text evidence="2">Belongs to the eukaryotic RPC34/RPC39 RNA polymerase subunit family.</text>
</comment>
<organism evidence="7 8">
    <name type="scientific">Pyricularia grisea</name>
    <name type="common">Crabgrass-specific blast fungus</name>
    <name type="synonym">Magnaporthe grisea</name>
    <dbReference type="NCBI Taxonomy" id="148305"/>
    <lineage>
        <taxon>Eukaryota</taxon>
        <taxon>Fungi</taxon>
        <taxon>Dikarya</taxon>
        <taxon>Ascomycota</taxon>
        <taxon>Pezizomycotina</taxon>
        <taxon>Sordariomycetes</taxon>
        <taxon>Sordariomycetidae</taxon>
        <taxon>Magnaporthales</taxon>
        <taxon>Pyriculariaceae</taxon>
        <taxon>Pyricularia</taxon>
    </lineage>
</organism>
<dbReference type="KEGG" id="pgri:PgNI_05078"/>
<evidence type="ECO:0000256" key="2">
    <source>
        <dbReference type="ARBA" id="ARBA00011038"/>
    </source>
</evidence>
<reference evidence="8" key="1">
    <citation type="journal article" date="2019" name="Mol. Biol. Evol.">
        <title>Blast fungal genomes show frequent chromosomal changes, gene gains and losses, and effector gene turnover.</title>
        <authorList>
            <person name="Gomez Luciano L.B."/>
            <person name="Jason Tsai I."/>
            <person name="Chuma I."/>
            <person name="Tosa Y."/>
            <person name="Chen Y.H."/>
            <person name="Li J.Y."/>
            <person name="Li M.Y."/>
            <person name="Jade Lu M.Y."/>
            <person name="Nakayashiki H."/>
            <person name="Li W.H."/>
        </authorList>
    </citation>
    <scope>NUCLEOTIDE SEQUENCE</scope>
    <source>
        <strain evidence="8">NI907</strain>
    </source>
</reference>
<evidence type="ECO:0000256" key="5">
    <source>
        <dbReference type="ARBA" id="ARBA00023242"/>
    </source>
</evidence>
<keyword evidence="4" id="KW-0804">Transcription</keyword>
<dbReference type="InterPro" id="IPR007832">
    <property type="entry name" value="RNA_pol_Rpc34"/>
</dbReference>
<dbReference type="GO" id="GO:0005666">
    <property type="term" value="C:RNA polymerase III complex"/>
    <property type="evidence" value="ECO:0007669"/>
    <property type="project" value="InterPro"/>
</dbReference>
<dbReference type="AlphaFoldDB" id="A0A6P8BDV0"/>
<proteinExistence type="inferred from homology"/>
<dbReference type="InterPro" id="IPR036390">
    <property type="entry name" value="WH_DNA-bd_sf"/>
</dbReference>
<dbReference type="SUPFAM" id="SSF46785">
    <property type="entry name" value="Winged helix' DNA-binding domain"/>
    <property type="match status" value="1"/>
</dbReference>
<dbReference type="Proteomes" id="UP000515153">
    <property type="component" value="Unplaced"/>
</dbReference>
<dbReference type="InterPro" id="IPR036388">
    <property type="entry name" value="WH-like_DNA-bd_sf"/>
</dbReference>
<name>A0A6P8BDV0_PYRGI</name>
<evidence type="ECO:0000256" key="3">
    <source>
        <dbReference type="ARBA" id="ARBA00022478"/>
    </source>
</evidence>
<keyword evidence="7" id="KW-1185">Reference proteome</keyword>
<gene>
    <name evidence="8" type="ORF">PgNI_05078</name>
</gene>
<protein>
    <recommendedName>
        <fullName evidence="9">DNA-directed RNA polymerase III subunit RPC6</fullName>
    </recommendedName>
</protein>